<accession>A0A6J4LGU9</accession>
<organism evidence="1">
    <name type="scientific">uncultured Gemmatimonadota bacterium</name>
    <dbReference type="NCBI Taxonomy" id="203437"/>
    <lineage>
        <taxon>Bacteria</taxon>
        <taxon>Pseudomonadati</taxon>
        <taxon>Gemmatimonadota</taxon>
        <taxon>environmental samples</taxon>
    </lineage>
</organism>
<dbReference type="AlphaFoldDB" id="A0A6J4LGU9"/>
<reference evidence="1" key="1">
    <citation type="submission" date="2020-02" db="EMBL/GenBank/DDBJ databases">
        <authorList>
            <person name="Meier V. D."/>
        </authorList>
    </citation>
    <scope>NUCLEOTIDE SEQUENCE</scope>
    <source>
        <strain evidence="1">AVDCRST_MAG89</strain>
    </source>
</reference>
<protein>
    <submittedName>
        <fullName evidence="1">Uncharacterized protein</fullName>
    </submittedName>
</protein>
<proteinExistence type="predicted"/>
<feature type="non-terminal residue" evidence="1">
    <location>
        <position position="1"/>
    </location>
</feature>
<evidence type="ECO:0000313" key="1">
    <source>
        <dbReference type="EMBL" id="CAA9330392.1"/>
    </source>
</evidence>
<dbReference type="EMBL" id="CADCTV010000441">
    <property type="protein sequence ID" value="CAA9330392.1"/>
    <property type="molecule type" value="Genomic_DNA"/>
</dbReference>
<gene>
    <name evidence="1" type="ORF">AVDCRST_MAG89-2090</name>
</gene>
<name>A0A6J4LGU9_9BACT</name>
<sequence length="120" mass="12172">GWLWRRTRLPSASSATSTRVFSAPLSTPTPFSTARAACRATGFGARAGAGAGLGAWTADFTVSLAATAAWGADAGCGRSDRSIRAPVAPMQTAAVAMVSRLDRMALGIVRADESPGSSSI</sequence>